<feature type="compositionally biased region" description="Low complexity" evidence="2">
    <location>
        <begin position="202"/>
        <end position="212"/>
    </location>
</feature>
<gene>
    <name evidence="3" type="ORF">PT974_01428</name>
</gene>
<protein>
    <recommendedName>
        <fullName evidence="5">Transcription factor</fullName>
    </recommendedName>
</protein>
<feature type="region of interest" description="Disordered" evidence="2">
    <location>
        <begin position="369"/>
        <end position="399"/>
    </location>
</feature>
<keyword evidence="1" id="KW-0539">Nucleus</keyword>
<evidence type="ECO:0000313" key="4">
    <source>
        <dbReference type="Proteomes" id="UP001338125"/>
    </source>
</evidence>
<proteinExistence type="predicted"/>
<evidence type="ECO:0008006" key="5">
    <source>
        <dbReference type="Google" id="ProtNLM"/>
    </source>
</evidence>
<feature type="region of interest" description="Disordered" evidence="2">
    <location>
        <begin position="793"/>
        <end position="814"/>
    </location>
</feature>
<organism evidence="3 4">
    <name type="scientific">Cladobotryum mycophilum</name>
    <dbReference type="NCBI Taxonomy" id="491253"/>
    <lineage>
        <taxon>Eukaryota</taxon>
        <taxon>Fungi</taxon>
        <taxon>Dikarya</taxon>
        <taxon>Ascomycota</taxon>
        <taxon>Pezizomycotina</taxon>
        <taxon>Sordariomycetes</taxon>
        <taxon>Hypocreomycetidae</taxon>
        <taxon>Hypocreales</taxon>
        <taxon>Hypocreaceae</taxon>
        <taxon>Cladobotryum</taxon>
    </lineage>
</organism>
<dbReference type="SUPFAM" id="SSF57701">
    <property type="entry name" value="Zn2/Cys6 DNA-binding domain"/>
    <property type="match status" value="1"/>
</dbReference>
<dbReference type="CDD" id="cd00067">
    <property type="entry name" value="GAL4"/>
    <property type="match status" value="1"/>
</dbReference>
<comment type="caution">
    <text evidence="3">The sequence shown here is derived from an EMBL/GenBank/DDBJ whole genome shotgun (WGS) entry which is preliminary data.</text>
</comment>
<evidence type="ECO:0000313" key="3">
    <source>
        <dbReference type="EMBL" id="KAK5999041.1"/>
    </source>
</evidence>
<feature type="compositionally biased region" description="Low complexity" evidence="2">
    <location>
        <begin position="293"/>
        <end position="315"/>
    </location>
</feature>
<feature type="compositionally biased region" description="Polar residues" evidence="2">
    <location>
        <begin position="129"/>
        <end position="139"/>
    </location>
</feature>
<dbReference type="Proteomes" id="UP001338125">
    <property type="component" value="Unassembled WGS sequence"/>
</dbReference>
<dbReference type="InterPro" id="IPR001138">
    <property type="entry name" value="Zn2Cys6_DnaBD"/>
</dbReference>
<feature type="region of interest" description="Disordered" evidence="2">
    <location>
        <begin position="597"/>
        <end position="622"/>
    </location>
</feature>
<accession>A0ABR0T3M8</accession>
<evidence type="ECO:0000256" key="2">
    <source>
        <dbReference type="SAM" id="MobiDB-lite"/>
    </source>
</evidence>
<feature type="compositionally biased region" description="Polar residues" evidence="2">
    <location>
        <begin position="597"/>
        <end position="616"/>
    </location>
</feature>
<feature type="region of interest" description="Disordered" evidence="2">
    <location>
        <begin position="111"/>
        <end position="174"/>
    </location>
</feature>
<sequence length="860" mass="91143">MASQYSSNASLPQGFSVYQPTLGMQLQFFPALGSQELDDMMNAYVPGPASIKEKRASISLDFLEHAQMTGQTFKFYPVYSPSPVAASPVTSVSSFNVSPVNSTWDFSHISGSASVSSRSSTQSRKHSKANSSASRQPTADFSHIPGMKIMTKEGLDVTNSASRGSKTKEQRDHAHLMRIIKACDSCRRKKVRCDPSHKKRSAPQTQSQPAAKPAKKARTVSQKPATVNTPAVDDALRIADSPVAFESTFSFAGLEALDNTVQPCDLWEEFVQYPPVDADDNYDFFLDPSGYLSSQSPSSSSPSSPQKSLTPSSLQESLAVPGLDGQDGLQASPQLPYLDQSGSFTSYTDFSLFSPESTFSEDDHMVSISSSRHLSPTQLSDASSAPGIHESIDHGQGGMTSWNDWSAAVSPLEMSGGAQPPAMAWYDPGDSPGLQPIQDWSGGVKPAQVSSSLGDIIINVPDGGTVLVQAPPGVAGVDRVMNNVSISSSDAGGSISISVESDNSVEITSQTSRQGLDRVHSEPSVENISRPSLDEYYGIELLEDVVVQGSISGARAASATARPSSGNVQDNATVQRQQRVLIQSNLISATEEASYDATSRASCPQGENHNNSTNPHARSVGVNGHTTIDAAESPGVLDEAIQEPFNISRMASTTTNERLRSLVASDNCLRRGVGLQPTSLLQDVMNDVRSLLQVRTAARSQPSQGIDVRVRDKNTKSAQGESLMIIPNAPTTIALASAVVTAAYAWNMVNVIAGPSFIYTSTAAVLAMAAVLGHVSSTSNTAIASNVGKFHSLSPSDENNDKPLGHPRSNGQTGFLHSWGNKVSALRRGVSRLSPSYVGRSLLGSSSMSSSTRVAVSVMG</sequence>
<dbReference type="InterPro" id="IPR036864">
    <property type="entry name" value="Zn2-C6_fun-type_DNA-bd_sf"/>
</dbReference>
<feature type="region of interest" description="Disordered" evidence="2">
    <location>
        <begin position="193"/>
        <end position="226"/>
    </location>
</feature>
<feature type="compositionally biased region" description="Low complexity" evidence="2">
    <location>
        <begin position="111"/>
        <end position="122"/>
    </location>
</feature>
<evidence type="ECO:0000256" key="1">
    <source>
        <dbReference type="ARBA" id="ARBA00023242"/>
    </source>
</evidence>
<name>A0ABR0T3M8_9HYPO</name>
<keyword evidence="4" id="KW-1185">Reference proteome</keyword>
<reference evidence="3 4" key="1">
    <citation type="submission" date="2024-01" db="EMBL/GenBank/DDBJ databases">
        <title>Complete genome of Cladobotryum mycophilum ATHUM6906.</title>
        <authorList>
            <person name="Christinaki A.C."/>
            <person name="Myridakis A.I."/>
            <person name="Kouvelis V.N."/>
        </authorList>
    </citation>
    <scope>NUCLEOTIDE SEQUENCE [LARGE SCALE GENOMIC DNA]</scope>
    <source>
        <strain evidence="3 4">ATHUM6906</strain>
    </source>
</reference>
<dbReference type="EMBL" id="JAVFKD010000001">
    <property type="protein sequence ID" value="KAK5999041.1"/>
    <property type="molecule type" value="Genomic_DNA"/>
</dbReference>
<feature type="region of interest" description="Disordered" evidence="2">
    <location>
        <begin position="293"/>
        <end position="335"/>
    </location>
</feature>
<feature type="compositionally biased region" description="Polar residues" evidence="2">
    <location>
        <begin position="369"/>
        <end position="383"/>
    </location>
</feature>